<name>R7RTA4_9CLOT</name>
<dbReference type="EMBL" id="CAVN010000151">
    <property type="protein sequence ID" value="CDF59274.1"/>
    <property type="molecule type" value="Genomic_DNA"/>
</dbReference>
<comment type="caution">
    <text evidence="1">The sequence shown here is derived from an EMBL/GenBank/DDBJ whole genome shotgun (WGS) entry which is preliminary data.</text>
</comment>
<protein>
    <submittedName>
        <fullName evidence="1">Uncharacterized protein</fullName>
    </submittedName>
</protein>
<evidence type="ECO:0000313" key="1">
    <source>
        <dbReference type="EMBL" id="CDF59274.1"/>
    </source>
</evidence>
<evidence type="ECO:0000313" key="2">
    <source>
        <dbReference type="Proteomes" id="UP000014923"/>
    </source>
</evidence>
<dbReference type="AlphaFoldDB" id="R7RTA4"/>
<reference evidence="1" key="1">
    <citation type="submission" date="2013-03" db="EMBL/GenBank/DDBJ databases">
        <title>Draft genome sequence of the hydrogen-ethanol-producing anaerobic alkalithermophilic Caloramator celere.</title>
        <authorList>
            <person name="Ciranna A."/>
            <person name="Larjo A."/>
            <person name="Kivisto A."/>
            <person name="Santala V."/>
            <person name="Roos C."/>
            <person name="Karp M."/>
        </authorList>
    </citation>
    <scope>NUCLEOTIDE SEQUENCE [LARGE SCALE GENOMIC DNA]</scope>
    <source>
        <strain evidence="1">DSM 8682</strain>
    </source>
</reference>
<dbReference type="Proteomes" id="UP000014923">
    <property type="component" value="Unassembled WGS sequence"/>
</dbReference>
<dbReference type="HOGENOM" id="CLU_2977784_0_0_9"/>
<proteinExistence type="predicted"/>
<gene>
    <name evidence="1" type="ORF">TCEL_02346</name>
</gene>
<organism evidence="1 2">
    <name type="scientific">Thermobrachium celere DSM 8682</name>
    <dbReference type="NCBI Taxonomy" id="941824"/>
    <lineage>
        <taxon>Bacteria</taxon>
        <taxon>Bacillati</taxon>
        <taxon>Bacillota</taxon>
        <taxon>Clostridia</taxon>
        <taxon>Eubacteriales</taxon>
        <taxon>Clostridiaceae</taxon>
        <taxon>Thermobrachium</taxon>
    </lineage>
</organism>
<keyword evidence="2" id="KW-1185">Reference proteome</keyword>
<accession>R7RTA4</accession>
<sequence>MEVKRALFRALIYKKGVEYGKDKGKITFKWMGVNKLCYGGINFTAYYRNNFKLIKTCK</sequence>